<dbReference type="InterPro" id="IPR005829">
    <property type="entry name" value="Sugar_transporter_CS"/>
</dbReference>
<dbReference type="PROSITE" id="PS50850">
    <property type="entry name" value="MFS"/>
    <property type="match status" value="1"/>
</dbReference>
<evidence type="ECO:0000256" key="14">
    <source>
        <dbReference type="ARBA" id="ARBA00044710"/>
    </source>
</evidence>
<comment type="catalytic activity">
    <reaction evidence="13">
        <text>D-glucosamine(out) = D-glucosamine(in)</text>
        <dbReference type="Rhea" id="RHEA:78423"/>
        <dbReference type="ChEBI" id="CHEBI:58723"/>
    </reaction>
    <physiologicalReaction direction="left-to-right" evidence="13">
        <dbReference type="Rhea" id="RHEA:78424"/>
    </physiologicalReaction>
</comment>
<sequence>MAERLVKRPISHRLSTIVVKYLGKDACAVLSCFACLLAPIIAGVGLGFTSPTIDTMSNTVISPTTGQHIPIGSSSNLYVFHSSAISSFFSAVFTLGALVGSLAGGPIAEPIGRRYAMMISSPISTISYLIIALANSAASLVVFRFIAGVGMGIGSFVTGVYISEIAPTHRRGVLGAGNQLCFALGACVVYAIGMGTRTGADSSDPAATSTTFCDWRALSYYCMIPSGLLFFTMFLSPETPRWLATRGRLDEAKNSLVAVRGLPIDDKQLAAEVKVLADVSASRSGENGSNNMPFKERLKLLFSCKRQCIIACAVHSFAQFIGLNALAFYQTSFFQLAGLSNADLMSLTVQLVTAVSNLVACFLVDRLGRRPLLLWSGLGMAVGQFLLGLFFYLDRDGTATNLSWLPVLACYIVQIAMATGVGPIRWMLSAELFPDEVRGLASSMATTVNWLSAFILIECLNPAVNGTSLQAVFWFFSCVGVALAVFVWFFVPETKGKTLEEIQKIFARSSTH</sequence>
<evidence type="ECO:0000313" key="21">
    <source>
        <dbReference type="Proteomes" id="UP000570595"/>
    </source>
</evidence>
<dbReference type="Proteomes" id="UP000572268">
    <property type="component" value="Unassembled WGS sequence"/>
</dbReference>
<comment type="subcellular location">
    <subcellularLocation>
        <location evidence="1">Cell membrane</location>
        <topology evidence="1">Multi-pass membrane protein</topology>
    </subcellularLocation>
</comment>
<evidence type="ECO:0000256" key="11">
    <source>
        <dbReference type="ARBA" id="ARBA00044656"/>
    </source>
</evidence>
<keyword evidence="4" id="KW-1003">Cell membrane</keyword>
<keyword evidence="7 17" id="KW-1133">Transmembrane helix</keyword>
<evidence type="ECO:0000256" key="10">
    <source>
        <dbReference type="ARBA" id="ARBA00044648"/>
    </source>
</evidence>
<comment type="similarity">
    <text evidence="16">Belongs to the major facilitator superfamily. Sugar transporter (TC 2.A.1.1) family.</text>
</comment>
<evidence type="ECO:0000256" key="17">
    <source>
        <dbReference type="SAM" id="Phobius"/>
    </source>
</evidence>
<dbReference type="EMBL" id="JABAHT010000380">
    <property type="protein sequence ID" value="KAF4656918.1"/>
    <property type="molecule type" value="Genomic_DNA"/>
</dbReference>
<protein>
    <recommendedName>
        <fullName evidence="15">Hexose transporter 1</fullName>
    </recommendedName>
</protein>
<dbReference type="PROSITE" id="PS00217">
    <property type="entry name" value="SUGAR_TRANSPORT_2"/>
    <property type="match status" value="1"/>
</dbReference>
<dbReference type="NCBIfam" id="TIGR00879">
    <property type="entry name" value="SP"/>
    <property type="match status" value="1"/>
</dbReference>
<accession>A0A7J6LD84</accession>
<comment type="catalytic activity">
    <reaction evidence="14">
        <text>D-fructose(out) = D-fructose(in)</text>
        <dbReference type="Rhea" id="RHEA:60372"/>
        <dbReference type="ChEBI" id="CHEBI:37721"/>
    </reaction>
    <physiologicalReaction direction="left-to-right" evidence="14">
        <dbReference type="Rhea" id="RHEA:60373"/>
    </physiologicalReaction>
</comment>
<evidence type="ECO:0000256" key="1">
    <source>
        <dbReference type="ARBA" id="ARBA00004651"/>
    </source>
</evidence>
<comment type="subunit">
    <text evidence="2">Homodimer.</text>
</comment>
<dbReference type="InterPro" id="IPR036259">
    <property type="entry name" value="MFS_trans_sf"/>
</dbReference>
<evidence type="ECO:0000256" key="2">
    <source>
        <dbReference type="ARBA" id="ARBA00011738"/>
    </source>
</evidence>
<feature type="transmembrane region" description="Helical" evidence="17">
    <location>
        <begin position="469"/>
        <end position="491"/>
    </location>
</feature>
<evidence type="ECO:0000256" key="16">
    <source>
        <dbReference type="RuleBase" id="RU003346"/>
    </source>
</evidence>
<feature type="transmembrane region" description="Helical" evidence="17">
    <location>
        <begin position="372"/>
        <end position="392"/>
    </location>
</feature>
<dbReference type="PRINTS" id="PR00171">
    <property type="entry name" value="SUGRTRNSPORT"/>
</dbReference>
<feature type="transmembrane region" description="Helical" evidence="17">
    <location>
        <begin position="218"/>
        <end position="236"/>
    </location>
</feature>
<feature type="transmembrane region" description="Helical" evidence="17">
    <location>
        <begin position="404"/>
        <end position="428"/>
    </location>
</feature>
<evidence type="ECO:0000256" key="7">
    <source>
        <dbReference type="ARBA" id="ARBA00022989"/>
    </source>
</evidence>
<evidence type="ECO:0000256" key="13">
    <source>
        <dbReference type="ARBA" id="ARBA00044668"/>
    </source>
</evidence>
<evidence type="ECO:0000256" key="9">
    <source>
        <dbReference type="ARBA" id="ARBA00044637"/>
    </source>
</evidence>
<dbReference type="PROSITE" id="PS00216">
    <property type="entry name" value="SUGAR_TRANSPORT_1"/>
    <property type="match status" value="1"/>
</dbReference>
<dbReference type="EMBL" id="JABANN010000535">
    <property type="protein sequence ID" value="KAF4657194.1"/>
    <property type="molecule type" value="Genomic_DNA"/>
</dbReference>
<organism evidence="20 22">
    <name type="scientific">Perkinsus olseni</name>
    <name type="common">Perkinsus atlanticus</name>
    <dbReference type="NCBI Taxonomy" id="32597"/>
    <lineage>
        <taxon>Eukaryota</taxon>
        <taxon>Sar</taxon>
        <taxon>Alveolata</taxon>
        <taxon>Perkinsozoa</taxon>
        <taxon>Perkinsea</taxon>
        <taxon>Perkinsida</taxon>
        <taxon>Perkinsidae</taxon>
        <taxon>Perkinsus</taxon>
    </lineage>
</organism>
<feature type="domain" description="Major facilitator superfamily (MFS) profile" evidence="18">
    <location>
        <begin position="35"/>
        <end position="495"/>
    </location>
</feature>
<feature type="transmembrane region" description="Helical" evidence="17">
    <location>
        <begin position="21"/>
        <end position="48"/>
    </location>
</feature>
<evidence type="ECO:0000256" key="4">
    <source>
        <dbReference type="ARBA" id="ARBA00022475"/>
    </source>
</evidence>
<dbReference type="InterPro" id="IPR003663">
    <property type="entry name" value="Sugar/inositol_transpt"/>
</dbReference>
<evidence type="ECO:0000313" key="22">
    <source>
        <dbReference type="Proteomes" id="UP000572268"/>
    </source>
</evidence>
<dbReference type="PANTHER" id="PTHR48021">
    <property type="match status" value="1"/>
</dbReference>
<feature type="transmembrane region" description="Helical" evidence="17">
    <location>
        <begin position="84"/>
        <end position="103"/>
    </location>
</feature>
<feature type="transmembrane region" description="Helical" evidence="17">
    <location>
        <begin position="140"/>
        <end position="161"/>
    </location>
</feature>
<dbReference type="SUPFAM" id="SSF103473">
    <property type="entry name" value="MFS general substrate transporter"/>
    <property type="match status" value="1"/>
</dbReference>
<evidence type="ECO:0000256" key="15">
    <source>
        <dbReference type="ARBA" id="ARBA00044780"/>
    </source>
</evidence>
<comment type="caution">
    <text evidence="20">The sequence shown here is derived from an EMBL/GenBank/DDBJ whole genome shotgun (WGS) entry which is preliminary data.</text>
</comment>
<dbReference type="PANTHER" id="PTHR48021:SF1">
    <property type="entry name" value="GH07001P-RELATED"/>
    <property type="match status" value="1"/>
</dbReference>
<comment type="catalytic activity">
    <reaction evidence="12">
        <text>D-mannose(out) = D-mannose(in)</text>
        <dbReference type="Rhea" id="RHEA:78391"/>
        <dbReference type="ChEBI" id="CHEBI:4208"/>
    </reaction>
    <physiologicalReaction direction="left-to-right" evidence="12">
        <dbReference type="Rhea" id="RHEA:78392"/>
    </physiologicalReaction>
</comment>
<comment type="catalytic activity">
    <reaction evidence="10">
        <text>D-glucose(out) = D-glucose(in)</text>
        <dbReference type="Rhea" id="RHEA:60376"/>
        <dbReference type="ChEBI" id="CHEBI:4167"/>
    </reaction>
    <physiologicalReaction direction="left-to-right" evidence="10">
        <dbReference type="Rhea" id="RHEA:60377"/>
    </physiologicalReaction>
</comment>
<dbReference type="InterPro" id="IPR050549">
    <property type="entry name" value="MFS_Trehalose_Transporter"/>
</dbReference>
<comment type="catalytic activity">
    <reaction evidence="11">
        <text>D-xylose(out) = D-xylose(in)</text>
        <dbReference type="Rhea" id="RHEA:78427"/>
        <dbReference type="ChEBI" id="CHEBI:53455"/>
    </reaction>
    <physiologicalReaction direction="left-to-right" evidence="11">
        <dbReference type="Rhea" id="RHEA:78428"/>
    </physiologicalReaction>
</comment>
<evidence type="ECO:0000256" key="12">
    <source>
        <dbReference type="ARBA" id="ARBA00044662"/>
    </source>
</evidence>
<evidence type="ECO:0000256" key="8">
    <source>
        <dbReference type="ARBA" id="ARBA00023136"/>
    </source>
</evidence>
<feature type="transmembrane region" description="Helical" evidence="17">
    <location>
        <begin position="173"/>
        <end position="193"/>
    </location>
</feature>
<gene>
    <name evidence="20" type="ORF">FOL46_007507</name>
    <name evidence="19" type="ORF">FOZ61_006595</name>
</gene>
<comment type="catalytic activity">
    <reaction evidence="9">
        <text>D-galactose(in) = D-galactose(out)</text>
        <dbReference type="Rhea" id="RHEA:34915"/>
        <dbReference type="ChEBI" id="CHEBI:4139"/>
    </reaction>
    <physiologicalReaction direction="right-to-left" evidence="9">
        <dbReference type="Rhea" id="RHEA:34917"/>
    </physiologicalReaction>
</comment>
<name>A0A7J6LD84_PEROL</name>
<feature type="transmembrane region" description="Helical" evidence="17">
    <location>
        <begin position="440"/>
        <end position="457"/>
    </location>
</feature>
<dbReference type="Pfam" id="PF00083">
    <property type="entry name" value="Sugar_tr"/>
    <property type="match status" value="1"/>
</dbReference>
<keyword evidence="5" id="KW-0762">Sugar transport</keyword>
<keyword evidence="8 17" id="KW-0472">Membrane</keyword>
<feature type="transmembrane region" description="Helical" evidence="17">
    <location>
        <begin position="115"/>
        <end position="134"/>
    </location>
</feature>
<dbReference type="GO" id="GO:0022857">
    <property type="term" value="F:transmembrane transporter activity"/>
    <property type="evidence" value="ECO:0007669"/>
    <property type="project" value="InterPro"/>
</dbReference>
<evidence type="ECO:0000256" key="5">
    <source>
        <dbReference type="ARBA" id="ARBA00022597"/>
    </source>
</evidence>
<dbReference type="OrthoDB" id="425561at2759"/>
<dbReference type="Gene3D" id="1.20.1250.20">
    <property type="entry name" value="MFS general substrate transporter like domains"/>
    <property type="match status" value="1"/>
</dbReference>
<evidence type="ECO:0000313" key="20">
    <source>
        <dbReference type="EMBL" id="KAF4657194.1"/>
    </source>
</evidence>
<feature type="transmembrane region" description="Helical" evidence="17">
    <location>
        <begin position="308"/>
        <end position="329"/>
    </location>
</feature>
<evidence type="ECO:0000313" key="19">
    <source>
        <dbReference type="EMBL" id="KAF4656918.1"/>
    </source>
</evidence>
<reference evidence="21 22" key="1">
    <citation type="submission" date="2020-04" db="EMBL/GenBank/DDBJ databases">
        <title>Perkinsus olseni comparative genomics.</title>
        <authorList>
            <person name="Bogema D.R."/>
        </authorList>
    </citation>
    <scope>NUCLEOTIDE SEQUENCE [LARGE SCALE GENOMIC DNA]</scope>
    <source>
        <strain evidence="19">ATCC PRA-179</strain>
        <strain evidence="20">ATCC PRA-31</strain>
    </source>
</reference>
<keyword evidence="3 16" id="KW-0813">Transport</keyword>
<dbReference type="InterPro" id="IPR020846">
    <property type="entry name" value="MFS_dom"/>
</dbReference>
<dbReference type="Proteomes" id="UP000570595">
    <property type="component" value="Unassembled WGS sequence"/>
</dbReference>
<evidence type="ECO:0000259" key="18">
    <source>
        <dbReference type="PROSITE" id="PS50850"/>
    </source>
</evidence>
<dbReference type="GO" id="GO:0005886">
    <property type="term" value="C:plasma membrane"/>
    <property type="evidence" value="ECO:0007669"/>
    <property type="project" value="UniProtKB-SubCell"/>
</dbReference>
<keyword evidence="6 17" id="KW-0812">Transmembrane</keyword>
<proteinExistence type="inferred from homology"/>
<evidence type="ECO:0000256" key="3">
    <source>
        <dbReference type="ARBA" id="ARBA00022448"/>
    </source>
</evidence>
<feature type="transmembrane region" description="Helical" evidence="17">
    <location>
        <begin position="344"/>
        <end position="365"/>
    </location>
</feature>
<dbReference type="FunFam" id="1.20.1250.20:FF:000218">
    <property type="entry name" value="facilitated trehalose transporter Tret1"/>
    <property type="match status" value="1"/>
</dbReference>
<dbReference type="AlphaFoldDB" id="A0A7J6LD84"/>
<evidence type="ECO:0000256" key="6">
    <source>
        <dbReference type="ARBA" id="ARBA00022692"/>
    </source>
</evidence>
<dbReference type="InterPro" id="IPR005828">
    <property type="entry name" value="MFS_sugar_transport-like"/>
</dbReference>